<dbReference type="SMART" id="SM00304">
    <property type="entry name" value="HAMP"/>
    <property type="match status" value="1"/>
</dbReference>
<dbReference type="SMART" id="SM00388">
    <property type="entry name" value="HisKA"/>
    <property type="match status" value="1"/>
</dbReference>
<evidence type="ECO:0000256" key="2">
    <source>
        <dbReference type="ARBA" id="ARBA00004236"/>
    </source>
</evidence>
<evidence type="ECO:0000256" key="8">
    <source>
        <dbReference type="ARBA" id="ARBA00022989"/>
    </source>
</evidence>
<evidence type="ECO:0000256" key="7">
    <source>
        <dbReference type="ARBA" id="ARBA00022777"/>
    </source>
</evidence>
<evidence type="ECO:0000256" key="5">
    <source>
        <dbReference type="ARBA" id="ARBA00022679"/>
    </source>
</evidence>
<protein>
    <recommendedName>
        <fullName evidence="3">histidine kinase</fullName>
        <ecNumber evidence="3">2.7.13.3</ecNumber>
    </recommendedName>
</protein>
<keyword evidence="7 15" id="KW-0418">Kinase</keyword>
<name>A0A6J4NBA1_9ACTN</name>
<dbReference type="InterPro" id="IPR003661">
    <property type="entry name" value="HisK_dim/P_dom"/>
</dbReference>
<feature type="domain" description="HAMP" evidence="14">
    <location>
        <begin position="190"/>
        <end position="242"/>
    </location>
</feature>
<evidence type="ECO:0000256" key="4">
    <source>
        <dbReference type="ARBA" id="ARBA00022553"/>
    </source>
</evidence>
<dbReference type="AlphaFoldDB" id="A0A6J4NBA1"/>
<dbReference type="SUPFAM" id="SSF47384">
    <property type="entry name" value="Homodimeric domain of signal transducing histidine kinase"/>
    <property type="match status" value="1"/>
</dbReference>
<keyword evidence="10 12" id="KW-0472">Membrane</keyword>
<dbReference type="PRINTS" id="PR00344">
    <property type="entry name" value="BCTRLSENSOR"/>
</dbReference>
<comment type="catalytic activity">
    <reaction evidence="1">
        <text>ATP + protein L-histidine = ADP + protein N-phospho-L-histidine.</text>
        <dbReference type="EC" id="2.7.13.3"/>
    </reaction>
</comment>
<keyword evidence="9" id="KW-0902">Two-component regulatory system</keyword>
<feature type="transmembrane region" description="Helical" evidence="12">
    <location>
        <begin position="169"/>
        <end position="189"/>
    </location>
</feature>
<feature type="domain" description="Histidine kinase" evidence="13">
    <location>
        <begin position="250"/>
        <end position="463"/>
    </location>
</feature>
<accession>A0A6J4NBA1</accession>
<dbReference type="SUPFAM" id="SSF158472">
    <property type="entry name" value="HAMP domain-like"/>
    <property type="match status" value="1"/>
</dbReference>
<dbReference type="PANTHER" id="PTHR45436">
    <property type="entry name" value="SENSOR HISTIDINE KINASE YKOH"/>
    <property type="match status" value="1"/>
</dbReference>
<dbReference type="InterPro" id="IPR036097">
    <property type="entry name" value="HisK_dim/P_sf"/>
</dbReference>
<dbReference type="InterPro" id="IPR003594">
    <property type="entry name" value="HATPase_dom"/>
</dbReference>
<dbReference type="SUPFAM" id="SSF55874">
    <property type="entry name" value="ATPase domain of HSP90 chaperone/DNA topoisomerase II/histidine kinase"/>
    <property type="match status" value="1"/>
</dbReference>
<dbReference type="EC" id="2.7.13.3" evidence="3"/>
<feature type="transmembrane region" description="Helical" evidence="12">
    <location>
        <begin position="20"/>
        <end position="46"/>
    </location>
</feature>
<reference evidence="15" key="1">
    <citation type="submission" date="2020-02" db="EMBL/GenBank/DDBJ databases">
        <authorList>
            <person name="Meier V. D."/>
        </authorList>
    </citation>
    <scope>NUCLEOTIDE SEQUENCE</scope>
    <source>
        <strain evidence="15">AVDCRST_MAG32</strain>
    </source>
</reference>
<evidence type="ECO:0000256" key="9">
    <source>
        <dbReference type="ARBA" id="ARBA00023012"/>
    </source>
</evidence>
<dbReference type="EMBL" id="CADCUM010000074">
    <property type="protein sequence ID" value="CAA9381055.1"/>
    <property type="molecule type" value="Genomic_DNA"/>
</dbReference>
<dbReference type="GO" id="GO:0000155">
    <property type="term" value="F:phosphorelay sensor kinase activity"/>
    <property type="evidence" value="ECO:0007669"/>
    <property type="project" value="InterPro"/>
</dbReference>
<keyword evidence="8 12" id="KW-1133">Transmembrane helix</keyword>
<dbReference type="SMART" id="SM00387">
    <property type="entry name" value="HATPase_c"/>
    <property type="match status" value="1"/>
</dbReference>
<evidence type="ECO:0000313" key="15">
    <source>
        <dbReference type="EMBL" id="CAA9381055.1"/>
    </source>
</evidence>
<dbReference type="InterPro" id="IPR003660">
    <property type="entry name" value="HAMP_dom"/>
</dbReference>
<proteinExistence type="predicted"/>
<feature type="compositionally biased region" description="Basic and acidic residues" evidence="11">
    <location>
        <begin position="113"/>
        <end position="124"/>
    </location>
</feature>
<dbReference type="InterPro" id="IPR036890">
    <property type="entry name" value="HATPase_C_sf"/>
</dbReference>
<keyword evidence="6 12" id="KW-0812">Transmembrane</keyword>
<evidence type="ECO:0000256" key="6">
    <source>
        <dbReference type="ARBA" id="ARBA00022692"/>
    </source>
</evidence>
<feature type="region of interest" description="Disordered" evidence="11">
    <location>
        <begin position="105"/>
        <end position="130"/>
    </location>
</feature>
<evidence type="ECO:0000256" key="1">
    <source>
        <dbReference type="ARBA" id="ARBA00000085"/>
    </source>
</evidence>
<organism evidence="15">
    <name type="scientific">uncultured Nocardioides sp</name>
    <dbReference type="NCBI Taxonomy" id="198441"/>
    <lineage>
        <taxon>Bacteria</taxon>
        <taxon>Bacillati</taxon>
        <taxon>Actinomycetota</taxon>
        <taxon>Actinomycetes</taxon>
        <taxon>Propionibacteriales</taxon>
        <taxon>Nocardioidaceae</taxon>
        <taxon>Nocardioides</taxon>
        <taxon>environmental samples</taxon>
    </lineage>
</organism>
<comment type="subcellular location">
    <subcellularLocation>
        <location evidence="2">Cell membrane</location>
    </subcellularLocation>
</comment>
<evidence type="ECO:0000256" key="10">
    <source>
        <dbReference type="ARBA" id="ARBA00023136"/>
    </source>
</evidence>
<evidence type="ECO:0000256" key="12">
    <source>
        <dbReference type="SAM" id="Phobius"/>
    </source>
</evidence>
<dbReference type="PANTHER" id="PTHR45436:SF5">
    <property type="entry name" value="SENSOR HISTIDINE KINASE TRCS"/>
    <property type="match status" value="1"/>
</dbReference>
<dbReference type="Gene3D" id="3.30.565.10">
    <property type="entry name" value="Histidine kinase-like ATPase, C-terminal domain"/>
    <property type="match status" value="1"/>
</dbReference>
<feature type="region of interest" description="Disordered" evidence="11">
    <location>
        <begin position="464"/>
        <end position="484"/>
    </location>
</feature>
<evidence type="ECO:0000256" key="11">
    <source>
        <dbReference type="SAM" id="MobiDB-lite"/>
    </source>
</evidence>
<dbReference type="PROSITE" id="PS50885">
    <property type="entry name" value="HAMP"/>
    <property type="match status" value="1"/>
</dbReference>
<dbReference type="PROSITE" id="PS50109">
    <property type="entry name" value="HIS_KIN"/>
    <property type="match status" value="1"/>
</dbReference>
<evidence type="ECO:0000259" key="13">
    <source>
        <dbReference type="PROSITE" id="PS50109"/>
    </source>
</evidence>
<dbReference type="Gene3D" id="1.10.287.130">
    <property type="match status" value="1"/>
</dbReference>
<dbReference type="Gene3D" id="6.10.340.10">
    <property type="match status" value="1"/>
</dbReference>
<evidence type="ECO:0000259" key="14">
    <source>
        <dbReference type="PROSITE" id="PS50885"/>
    </source>
</evidence>
<dbReference type="Pfam" id="PF02518">
    <property type="entry name" value="HATPase_c"/>
    <property type="match status" value="1"/>
</dbReference>
<dbReference type="Pfam" id="PF00672">
    <property type="entry name" value="HAMP"/>
    <property type="match status" value="1"/>
</dbReference>
<dbReference type="InterPro" id="IPR050428">
    <property type="entry name" value="TCS_sensor_his_kinase"/>
</dbReference>
<dbReference type="Pfam" id="PF00512">
    <property type="entry name" value="HisKA"/>
    <property type="match status" value="1"/>
</dbReference>
<keyword evidence="4" id="KW-0597">Phosphoprotein</keyword>
<keyword evidence="5" id="KW-0808">Transferase</keyword>
<dbReference type="CDD" id="cd00082">
    <property type="entry name" value="HisKA"/>
    <property type="match status" value="1"/>
</dbReference>
<gene>
    <name evidence="15" type="ORF">AVDCRST_MAG32-1653</name>
</gene>
<dbReference type="GO" id="GO:0005886">
    <property type="term" value="C:plasma membrane"/>
    <property type="evidence" value="ECO:0007669"/>
    <property type="project" value="UniProtKB-SubCell"/>
</dbReference>
<dbReference type="InterPro" id="IPR004358">
    <property type="entry name" value="Sig_transdc_His_kin-like_C"/>
</dbReference>
<evidence type="ECO:0000256" key="3">
    <source>
        <dbReference type="ARBA" id="ARBA00012438"/>
    </source>
</evidence>
<dbReference type="CDD" id="cd06225">
    <property type="entry name" value="HAMP"/>
    <property type="match status" value="1"/>
</dbReference>
<dbReference type="CDD" id="cd00075">
    <property type="entry name" value="HATPase"/>
    <property type="match status" value="1"/>
</dbReference>
<dbReference type="InterPro" id="IPR005467">
    <property type="entry name" value="His_kinase_dom"/>
</dbReference>
<sequence>MGSSQASWPGDGRWRYRRSLASRVAVLTALTLGASIAIMALTAFVVMRQQLHDSLDDSLLDRAHKAASFTTLSEVAAQGAPSWMLGAADVRIVFLTRNGPATRDNIDLPLGGPEHDVRDGRSESSVRTLTTGEGERFRVATVPAGTGLALVLAQPLAPTERTLEKLGTVLLVFGLLGVLTALLAGWAVAANGLRPVRRLTSSVERIAVTEDLTPLNVEGDDEVARLATAFNQMLLALGASRDRQRRLVADASHELRTPLTSLRTNIDLLQQTMRQSADAPTLPAEARLELLDDVRAQIEELSALVGDLVELARDEPPSSVVTHVELADVVERAVTRVRRRAPLAAFDVELEPWTVLGDDRSLERAVTNLLDNAAKWSPVEGTIAVRLAGGVLTIDDMGPGVAEADRPHVFDRFWRSDESRAMPGSGLGLAIVSQVVGRHGGTVTVADAPGGGARFTVSLPGAADERAGAGAGRREPAVEAPDIR</sequence>